<feature type="compositionally biased region" description="Basic and acidic residues" evidence="1">
    <location>
        <begin position="234"/>
        <end position="246"/>
    </location>
</feature>
<evidence type="ECO:0000256" key="2">
    <source>
        <dbReference type="SAM" id="Phobius"/>
    </source>
</evidence>
<feature type="region of interest" description="Disordered" evidence="1">
    <location>
        <begin position="229"/>
        <end position="255"/>
    </location>
</feature>
<keyword evidence="2" id="KW-0472">Membrane</keyword>
<dbReference type="EMBL" id="JAQNDN010000022">
    <property type="protein sequence ID" value="MDC0673495.1"/>
    <property type="molecule type" value="Genomic_DNA"/>
</dbReference>
<gene>
    <name evidence="3" type="ORF">POL58_37465</name>
</gene>
<proteinExistence type="predicted"/>
<feature type="transmembrane region" description="Helical" evidence="2">
    <location>
        <begin position="114"/>
        <end position="133"/>
    </location>
</feature>
<evidence type="ECO:0000313" key="3">
    <source>
        <dbReference type="EMBL" id="MDC0673495.1"/>
    </source>
</evidence>
<evidence type="ECO:0000313" key="4">
    <source>
        <dbReference type="Proteomes" id="UP001217838"/>
    </source>
</evidence>
<evidence type="ECO:0000256" key="1">
    <source>
        <dbReference type="SAM" id="MobiDB-lite"/>
    </source>
</evidence>
<keyword evidence="2" id="KW-1133">Transmembrane helix</keyword>
<keyword evidence="4" id="KW-1185">Reference proteome</keyword>
<reference evidence="3 4" key="1">
    <citation type="submission" date="2022-11" db="EMBL/GenBank/DDBJ databases">
        <title>Minimal conservation of predation-associated metabolite biosynthetic gene clusters underscores biosynthetic potential of Myxococcota including descriptions for ten novel species: Archangium lansinium sp. nov., Myxococcus landrumus sp. nov., Nannocystis bai.</title>
        <authorList>
            <person name="Ahearne A."/>
            <person name="Stevens C."/>
            <person name="Dowd S."/>
        </authorList>
    </citation>
    <scope>NUCLEOTIDE SEQUENCE [LARGE SCALE GENOMIC DNA]</scope>
    <source>
        <strain evidence="3 4">NCELM</strain>
    </source>
</reference>
<sequence>MEPSKRDPDIDERCPLCESSIDQDPHALDCCDACGCLLVEWSPRDDADDALPPGVARRADAALTEGDTRGPYRVAVEEVPLDILVEHRQQRFRAAAASATLFLVGVVISTELPVAMQAGIVALAVGGIAWSLLPTHSMTRFIATPDGLTVVGDGVPLHQGQRFVADDVEGVFVRALARAERREDRRLELVLLDRHGGRQSLLRGLDDPATLSWIATHIERALGFEEFPGSPMAPEERARRLRDGGLKRLRPRTGG</sequence>
<protein>
    <submittedName>
        <fullName evidence="3">Uncharacterized protein</fullName>
    </submittedName>
</protein>
<dbReference type="Proteomes" id="UP001217838">
    <property type="component" value="Unassembled WGS sequence"/>
</dbReference>
<organism evidence="3 4">
    <name type="scientific">Nannocystis radixulma</name>
    <dbReference type="NCBI Taxonomy" id="2995305"/>
    <lineage>
        <taxon>Bacteria</taxon>
        <taxon>Pseudomonadati</taxon>
        <taxon>Myxococcota</taxon>
        <taxon>Polyangia</taxon>
        <taxon>Nannocystales</taxon>
        <taxon>Nannocystaceae</taxon>
        <taxon>Nannocystis</taxon>
    </lineage>
</organism>
<name>A0ABT5BIS7_9BACT</name>
<comment type="caution">
    <text evidence="3">The sequence shown here is derived from an EMBL/GenBank/DDBJ whole genome shotgun (WGS) entry which is preliminary data.</text>
</comment>
<keyword evidence="2" id="KW-0812">Transmembrane</keyword>
<accession>A0ABT5BIS7</accession>
<dbReference type="RefSeq" id="WP_272006608.1">
    <property type="nucleotide sequence ID" value="NZ_JAQNDN010000022.1"/>
</dbReference>
<feature type="transmembrane region" description="Helical" evidence="2">
    <location>
        <begin position="92"/>
        <end position="108"/>
    </location>
</feature>